<sequence length="158" mass="16901">MTIDCHIKFDGVTGEATHKDHKGEIEVLSWSWGASNASGLAGGGSGMGKGSASDFNFMHKYDKASPVLAKQCASGKHFPTVVMTARKSGEGQKDFFKVSMKEVFITSVQPSGSSGGEIMESVSMSYKDIEFSYKPQDDKGGLGGEVKFGWNLATTETR</sequence>
<accession>A0ABN6PIM1</accession>
<dbReference type="PANTHER" id="PTHR36152">
    <property type="entry name" value="CYTOPLASMIC PROTEIN-RELATED"/>
    <property type="match status" value="1"/>
</dbReference>
<dbReference type="InterPro" id="IPR036624">
    <property type="entry name" value="Hcp1-lik_sf"/>
</dbReference>
<dbReference type="Gene3D" id="2.30.110.20">
    <property type="entry name" value="Hcp1-like"/>
    <property type="match status" value="1"/>
</dbReference>
<proteinExistence type="predicted"/>
<dbReference type="EMBL" id="AP025730">
    <property type="protein sequence ID" value="BDI04865.1"/>
    <property type="molecule type" value="Genomic_DNA"/>
</dbReference>
<organism evidence="1 2">
    <name type="scientific">Sphaerotilus microaerophilus</name>
    <dbReference type="NCBI Taxonomy" id="2914710"/>
    <lineage>
        <taxon>Bacteria</taxon>
        <taxon>Pseudomonadati</taxon>
        <taxon>Pseudomonadota</taxon>
        <taxon>Betaproteobacteria</taxon>
        <taxon>Burkholderiales</taxon>
        <taxon>Sphaerotilaceae</taxon>
        <taxon>Sphaerotilus</taxon>
    </lineage>
</organism>
<protein>
    <recommendedName>
        <fullName evidence="3">Type VI secretion system secreted protein Hcp</fullName>
    </recommendedName>
</protein>
<dbReference type="InterPro" id="IPR053165">
    <property type="entry name" value="HSI-I_assembly_Hcp1"/>
</dbReference>
<dbReference type="SUPFAM" id="SSF141452">
    <property type="entry name" value="Hcp1-like"/>
    <property type="match status" value="1"/>
</dbReference>
<evidence type="ECO:0000313" key="1">
    <source>
        <dbReference type="EMBL" id="BDI04865.1"/>
    </source>
</evidence>
<reference evidence="1" key="1">
    <citation type="submission" date="2022-04" db="EMBL/GenBank/DDBJ databases">
        <title>Whole genome sequence of Sphaerotilus sp. FB-5.</title>
        <authorList>
            <person name="Takeda M."/>
            <person name="Narihara S."/>
            <person name="Akimoto M."/>
            <person name="Akimoto R."/>
            <person name="Nishiyashiki S."/>
            <person name="Murakami T."/>
        </authorList>
    </citation>
    <scope>NUCLEOTIDE SEQUENCE</scope>
    <source>
        <strain evidence="1">FB-5</strain>
    </source>
</reference>
<evidence type="ECO:0008006" key="3">
    <source>
        <dbReference type="Google" id="ProtNLM"/>
    </source>
</evidence>
<dbReference type="RefSeq" id="WP_251972952.1">
    <property type="nucleotide sequence ID" value="NZ_AP025730.1"/>
</dbReference>
<evidence type="ECO:0000313" key="2">
    <source>
        <dbReference type="Proteomes" id="UP001057498"/>
    </source>
</evidence>
<dbReference type="PANTHER" id="PTHR36152:SF1">
    <property type="entry name" value="UBIQUITIN-LIKE DOMAIN-CONTAINING PROTEIN"/>
    <property type="match status" value="1"/>
</dbReference>
<keyword evidence="2" id="KW-1185">Reference proteome</keyword>
<gene>
    <name evidence="1" type="ORF">CATMQ487_18350</name>
</gene>
<dbReference type="Pfam" id="PF05638">
    <property type="entry name" value="T6SS_HCP"/>
    <property type="match status" value="1"/>
</dbReference>
<dbReference type="Proteomes" id="UP001057498">
    <property type="component" value="Chromosome"/>
</dbReference>
<name>A0ABN6PIM1_9BURK</name>
<dbReference type="InterPro" id="IPR008514">
    <property type="entry name" value="T6SS_Hcp"/>
</dbReference>